<proteinExistence type="predicted"/>
<dbReference type="InterPro" id="IPR010607">
    <property type="entry name" value="DUF1194"/>
</dbReference>
<organism evidence="2 3">
    <name type="scientific">Thalassobaculum litoreum DSM 18839</name>
    <dbReference type="NCBI Taxonomy" id="1123362"/>
    <lineage>
        <taxon>Bacteria</taxon>
        <taxon>Pseudomonadati</taxon>
        <taxon>Pseudomonadota</taxon>
        <taxon>Alphaproteobacteria</taxon>
        <taxon>Rhodospirillales</taxon>
        <taxon>Thalassobaculaceae</taxon>
        <taxon>Thalassobaculum</taxon>
    </lineage>
</organism>
<protein>
    <recommendedName>
        <fullName evidence="1">VWFA domain-containing protein</fullName>
    </recommendedName>
</protein>
<name>A0A8G2BKZ3_9PROT</name>
<dbReference type="InterPro" id="IPR002035">
    <property type="entry name" value="VWF_A"/>
</dbReference>
<comment type="caution">
    <text evidence="2">The sequence shown here is derived from an EMBL/GenBank/DDBJ whole genome shotgun (WGS) entry which is preliminary data.</text>
</comment>
<accession>A0A8G2BKZ3</accession>
<evidence type="ECO:0000313" key="2">
    <source>
        <dbReference type="EMBL" id="SDG31481.1"/>
    </source>
</evidence>
<gene>
    <name evidence="2" type="ORF">SAMN05660686_04000</name>
</gene>
<dbReference type="Proteomes" id="UP000198615">
    <property type="component" value="Unassembled WGS sequence"/>
</dbReference>
<reference evidence="2 3" key="1">
    <citation type="submission" date="2016-10" db="EMBL/GenBank/DDBJ databases">
        <authorList>
            <person name="Varghese N."/>
            <person name="Submissions S."/>
        </authorList>
    </citation>
    <scope>NUCLEOTIDE SEQUENCE [LARGE SCALE GENOMIC DNA]</scope>
    <source>
        <strain evidence="2 3">DSM 18839</strain>
    </source>
</reference>
<dbReference type="PROSITE" id="PS50234">
    <property type="entry name" value="VWFA"/>
    <property type="match status" value="1"/>
</dbReference>
<dbReference type="Gene3D" id="3.40.50.410">
    <property type="entry name" value="von Willebrand factor, type A domain"/>
    <property type="match status" value="1"/>
</dbReference>
<dbReference type="OrthoDB" id="9792179at2"/>
<feature type="domain" description="VWFA" evidence="1">
    <location>
        <begin position="52"/>
        <end position="245"/>
    </location>
</feature>
<evidence type="ECO:0000259" key="1">
    <source>
        <dbReference type="PROSITE" id="PS50234"/>
    </source>
</evidence>
<dbReference type="Pfam" id="PF06707">
    <property type="entry name" value="DUF1194"/>
    <property type="match status" value="1"/>
</dbReference>
<keyword evidence="3" id="KW-1185">Reference proteome</keyword>
<evidence type="ECO:0000313" key="3">
    <source>
        <dbReference type="Proteomes" id="UP000198615"/>
    </source>
</evidence>
<dbReference type="EMBL" id="FNBW01000014">
    <property type="protein sequence ID" value="SDG31481.1"/>
    <property type="molecule type" value="Genomic_DNA"/>
</dbReference>
<dbReference type="SUPFAM" id="SSF53300">
    <property type="entry name" value="vWA-like"/>
    <property type="match status" value="1"/>
</dbReference>
<dbReference type="AlphaFoldDB" id="A0A8G2BKZ3"/>
<dbReference type="InterPro" id="IPR036465">
    <property type="entry name" value="vWFA_dom_sf"/>
</dbReference>
<sequence length="282" mass="30072">MSASAAPPWPARRLQPTAAAPWGPTLWASLLCGVALLLAAPDVRAQTPVDLALVLAVDSSASVDESEFALQRGGMAQAFRDPEVIKAIESGPFKRIAVTVVEWAGHADQAIDIPWTVVDGAAGALDLADRIDGLERQILTGATSIAGALSFANSLLLSHPFEADRLVIDLSGDGRNNQGPPVETIRKGVVAQGVTINGLAIVNEHPTLNYYFEDRVIGGTAAFVEVANDYGDYPRAIRRKLIREIRTMNISAPSVPTSQETARAWRPHATELATLPAASERW</sequence>